<dbReference type="PANTHER" id="PTHR35303">
    <property type="entry name" value="OS02G0197800 PROTEIN"/>
    <property type="match status" value="1"/>
</dbReference>
<feature type="domain" description="Gamma-butyrobetaine hydroxylase-like N-terminal" evidence="4">
    <location>
        <begin position="11"/>
        <end position="95"/>
    </location>
</feature>
<evidence type="ECO:0000256" key="1">
    <source>
        <dbReference type="ARBA" id="ARBA00022723"/>
    </source>
</evidence>
<dbReference type="PANTHER" id="PTHR35303:SF5">
    <property type="entry name" value="OS02G0197800 PROTEIN"/>
    <property type="match status" value="1"/>
</dbReference>
<reference evidence="5 6" key="1">
    <citation type="submission" date="2017-11" db="EMBL/GenBank/DDBJ databases">
        <title>Draft genome sequence of magnetotactic bacterium Magnetospirillum kuznetsovii LBB-42.</title>
        <authorList>
            <person name="Grouzdev D.S."/>
            <person name="Rysina M.S."/>
            <person name="Baslerov R.V."/>
            <person name="Koziaeva V."/>
        </authorList>
    </citation>
    <scope>NUCLEOTIDE SEQUENCE [LARGE SCALE GENOMIC DNA]</scope>
    <source>
        <strain evidence="5 6">LBB-42</strain>
    </source>
</reference>
<keyword evidence="6" id="KW-1185">Reference proteome</keyword>
<evidence type="ECO:0000313" key="6">
    <source>
        <dbReference type="Proteomes" id="UP000251075"/>
    </source>
</evidence>
<dbReference type="RefSeq" id="WP_112141968.1">
    <property type="nucleotide sequence ID" value="NZ_PGTO01000001.1"/>
</dbReference>
<dbReference type="InterPro" id="IPR010376">
    <property type="entry name" value="GBBH-like_N"/>
</dbReference>
<dbReference type="Gene3D" id="3.30.2020.30">
    <property type="match status" value="1"/>
</dbReference>
<keyword evidence="2" id="KW-0408">Iron</keyword>
<keyword evidence="1" id="KW-0479">Metal-binding</keyword>
<comment type="caution">
    <text evidence="5">The sequence shown here is derived from an EMBL/GenBank/DDBJ whole genome shotgun (WGS) entry which is preliminary data.</text>
</comment>
<organism evidence="5 6">
    <name type="scientific">Paramagnetospirillum kuznetsovii</name>
    <dbReference type="NCBI Taxonomy" id="2053833"/>
    <lineage>
        <taxon>Bacteria</taxon>
        <taxon>Pseudomonadati</taxon>
        <taxon>Pseudomonadota</taxon>
        <taxon>Alphaproteobacteria</taxon>
        <taxon>Rhodospirillales</taxon>
        <taxon>Magnetospirillaceae</taxon>
        <taxon>Paramagnetospirillum</taxon>
    </lineage>
</organism>
<evidence type="ECO:0000256" key="2">
    <source>
        <dbReference type="ARBA" id="ARBA00023004"/>
    </source>
</evidence>
<dbReference type="EMBL" id="PGTO01000001">
    <property type="protein sequence ID" value="RAU23737.1"/>
    <property type="molecule type" value="Genomic_DNA"/>
</dbReference>
<feature type="region of interest" description="Disordered" evidence="3">
    <location>
        <begin position="120"/>
        <end position="146"/>
    </location>
</feature>
<evidence type="ECO:0000256" key="3">
    <source>
        <dbReference type="SAM" id="MobiDB-lite"/>
    </source>
</evidence>
<sequence length="146" mass="15464">MSEAKPWPEEIKVDKAARTLTVVFSDGKTFVLPAELLRVESPSAEVQGHSPSEKKVVAGRMHVGIIGVEPVGNYAVKLVFDDLHDSGIYTWEYLHALGEQQDAVWANYLAELEAAGLSRDPVLSKAPPPKSGGCGSGKAAGSCGCS</sequence>
<evidence type="ECO:0000313" key="5">
    <source>
        <dbReference type="EMBL" id="RAU23737.1"/>
    </source>
</evidence>
<dbReference type="Pfam" id="PF06155">
    <property type="entry name" value="GBBH-like_N"/>
    <property type="match status" value="1"/>
</dbReference>
<proteinExistence type="predicted"/>
<gene>
    <name evidence="5" type="ORF">CU669_01150</name>
</gene>
<dbReference type="GO" id="GO:0046872">
    <property type="term" value="F:metal ion binding"/>
    <property type="evidence" value="ECO:0007669"/>
    <property type="project" value="UniProtKB-KW"/>
</dbReference>
<accession>A0A364P3K2</accession>
<dbReference type="OrthoDB" id="9794178at2"/>
<evidence type="ECO:0000259" key="4">
    <source>
        <dbReference type="Pfam" id="PF06155"/>
    </source>
</evidence>
<dbReference type="AlphaFoldDB" id="A0A364P3K2"/>
<dbReference type="Proteomes" id="UP000251075">
    <property type="component" value="Unassembled WGS sequence"/>
</dbReference>
<protein>
    <recommendedName>
        <fullName evidence="4">Gamma-butyrobetaine hydroxylase-like N-terminal domain-containing protein</fullName>
    </recommendedName>
</protein>
<dbReference type="InterPro" id="IPR038492">
    <property type="entry name" value="GBBH-like_N_sf"/>
</dbReference>
<name>A0A364P3K2_9PROT</name>